<sequence>MKDLLPRRGISQKCENSHMTFYSQFLNRIIILSLKKDSDFYQKERNIY</sequence>
<evidence type="ECO:0000313" key="1">
    <source>
        <dbReference type="EMBL" id="EMO51936.1"/>
    </source>
</evidence>
<reference evidence="1 2" key="1">
    <citation type="submission" date="2013-01" db="EMBL/GenBank/DDBJ databases">
        <authorList>
            <person name="Harkins D.M."/>
            <person name="Durkin A.S."/>
            <person name="Brinkac L.M."/>
            <person name="Haft D.H."/>
            <person name="Selengut J.D."/>
            <person name="Sanka R."/>
            <person name="DePew J."/>
            <person name="Purushe J."/>
            <person name="Matthias M.A."/>
            <person name="Vinetz J.M."/>
            <person name="Sutton G.G."/>
            <person name="Nierman W.C."/>
            <person name="Fouts D.E."/>
        </authorList>
    </citation>
    <scope>NUCLEOTIDE SEQUENCE [LARGE SCALE GENOMIC DNA]</scope>
    <source>
        <strain evidence="1 2">HAI1536</strain>
    </source>
</reference>
<gene>
    <name evidence="1" type="ORF">LEP1GSC172_3444</name>
</gene>
<evidence type="ECO:0000313" key="2">
    <source>
        <dbReference type="Proteomes" id="UP000012112"/>
    </source>
</evidence>
<dbReference type="Proteomes" id="UP000012112">
    <property type="component" value="Unassembled WGS sequence"/>
</dbReference>
<protein>
    <submittedName>
        <fullName evidence="1">Uncharacterized protein</fullName>
    </submittedName>
</protein>
<dbReference type="EMBL" id="AKWD02000062">
    <property type="protein sequence ID" value="EMO51936.1"/>
    <property type="molecule type" value="Genomic_DNA"/>
</dbReference>
<accession>M6VA70</accession>
<comment type="caution">
    <text evidence="1">The sequence shown here is derived from an EMBL/GenBank/DDBJ whole genome shotgun (WGS) entry which is preliminary data.</text>
</comment>
<name>M6VA70_9LEPT</name>
<proteinExistence type="predicted"/>
<dbReference type="AlphaFoldDB" id="M6VA70"/>
<organism evidence="1 2">
    <name type="scientific">Leptospira noguchii</name>
    <dbReference type="NCBI Taxonomy" id="28182"/>
    <lineage>
        <taxon>Bacteria</taxon>
        <taxon>Pseudomonadati</taxon>
        <taxon>Spirochaetota</taxon>
        <taxon>Spirochaetia</taxon>
        <taxon>Leptospirales</taxon>
        <taxon>Leptospiraceae</taxon>
        <taxon>Leptospira</taxon>
    </lineage>
</organism>